<reference evidence="2 3" key="1">
    <citation type="submission" date="2018-03" db="EMBL/GenBank/DDBJ databases">
        <title>Draft Genome Sequences of the Obligatory Marine Myxobacteria Enhygromyxa salina SWB005.</title>
        <authorList>
            <person name="Poehlein A."/>
            <person name="Moghaddam J.A."/>
            <person name="Harms H."/>
            <person name="Alanjari M."/>
            <person name="Koenig G.M."/>
            <person name="Daniel R."/>
            <person name="Schaeberle T.F."/>
        </authorList>
    </citation>
    <scope>NUCLEOTIDE SEQUENCE [LARGE SCALE GENOMIC DNA]</scope>
    <source>
        <strain evidence="2 3">SWB005</strain>
    </source>
</reference>
<dbReference type="EMBL" id="PVNK01000152">
    <property type="protein sequence ID" value="PRP97602.1"/>
    <property type="molecule type" value="Genomic_DNA"/>
</dbReference>
<evidence type="ECO:0000313" key="2">
    <source>
        <dbReference type="EMBL" id="PRP97602.1"/>
    </source>
</evidence>
<keyword evidence="3" id="KW-1185">Reference proteome</keyword>
<gene>
    <name evidence="2" type="ORF">ENSA5_32950</name>
</gene>
<feature type="region of interest" description="Disordered" evidence="1">
    <location>
        <begin position="53"/>
        <end position="77"/>
    </location>
</feature>
<dbReference type="AlphaFoldDB" id="A0A2S9XXM0"/>
<evidence type="ECO:0000313" key="3">
    <source>
        <dbReference type="Proteomes" id="UP000237968"/>
    </source>
</evidence>
<comment type="caution">
    <text evidence="2">The sequence shown here is derived from an EMBL/GenBank/DDBJ whole genome shotgun (WGS) entry which is preliminary data.</text>
</comment>
<proteinExistence type="predicted"/>
<sequence>MLGLSLALGLLLGAPLGLVGCDDNDEIGTPCESNDECSGELICDVHDGKGTCQEDHGHLVPEQDGHDPGPADVIVEP</sequence>
<protein>
    <submittedName>
        <fullName evidence="2">Uncharacterized protein</fullName>
    </submittedName>
</protein>
<evidence type="ECO:0000256" key="1">
    <source>
        <dbReference type="SAM" id="MobiDB-lite"/>
    </source>
</evidence>
<accession>A0A2S9XXM0</accession>
<dbReference type="Proteomes" id="UP000237968">
    <property type="component" value="Unassembled WGS sequence"/>
</dbReference>
<organism evidence="2 3">
    <name type="scientific">Enhygromyxa salina</name>
    <dbReference type="NCBI Taxonomy" id="215803"/>
    <lineage>
        <taxon>Bacteria</taxon>
        <taxon>Pseudomonadati</taxon>
        <taxon>Myxococcota</taxon>
        <taxon>Polyangia</taxon>
        <taxon>Nannocystales</taxon>
        <taxon>Nannocystaceae</taxon>
        <taxon>Enhygromyxa</taxon>
    </lineage>
</organism>
<name>A0A2S9XXM0_9BACT</name>
<feature type="compositionally biased region" description="Basic and acidic residues" evidence="1">
    <location>
        <begin position="53"/>
        <end position="69"/>
    </location>
</feature>